<sequence>MFIFTVFFIVVAIALQAISVAGVEKTVGKLKGMIRDENDLQYVKRTINMNMQLAILYIALSFLYIVALVIAIVNGASLGSAAINLLVFGIITWPVGIIGRSYEKKIKQLKIENNNAKIAARFLDYLTQWLEPRWQISDRDII</sequence>
<keyword evidence="1" id="KW-0812">Transmembrane</keyword>
<reference evidence="2 3" key="1">
    <citation type="journal article" date="2016" name="Nat. Commun.">
        <title>Thousands of microbial genomes shed light on interconnected biogeochemical processes in an aquifer system.</title>
        <authorList>
            <person name="Anantharaman K."/>
            <person name="Brown C.T."/>
            <person name="Hug L.A."/>
            <person name="Sharon I."/>
            <person name="Castelle C.J."/>
            <person name="Probst A.J."/>
            <person name="Thomas B.C."/>
            <person name="Singh A."/>
            <person name="Wilkins M.J."/>
            <person name="Karaoz U."/>
            <person name="Brodie E.L."/>
            <person name="Williams K.H."/>
            <person name="Hubbard S.S."/>
            <person name="Banfield J.F."/>
        </authorList>
    </citation>
    <scope>NUCLEOTIDE SEQUENCE [LARGE SCALE GENOMIC DNA]</scope>
</reference>
<name>A0A1F4U3M9_UNCW3</name>
<keyword evidence="1" id="KW-0472">Membrane</keyword>
<feature type="transmembrane region" description="Helical" evidence="1">
    <location>
        <begin position="54"/>
        <end position="73"/>
    </location>
</feature>
<organism evidence="2 3">
    <name type="scientific">candidate division WOR-3 bacterium RBG_13_43_14</name>
    <dbReference type="NCBI Taxonomy" id="1802590"/>
    <lineage>
        <taxon>Bacteria</taxon>
        <taxon>Bacteria division WOR-3</taxon>
    </lineage>
</organism>
<feature type="transmembrane region" description="Helical" evidence="1">
    <location>
        <begin position="79"/>
        <end position="99"/>
    </location>
</feature>
<proteinExistence type="predicted"/>
<evidence type="ECO:0000313" key="3">
    <source>
        <dbReference type="Proteomes" id="UP000177025"/>
    </source>
</evidence>
<dbReference type="EMBL" id="MEUM01000161">
    <property type="protein sequence ID" value="OGC38893.1"/>
    <property type="molecule type" value="Genomic_DNA"/>
</dbReference>
<evidence type="ECO:0000256" key="1">
    <source>
        <dbReference type="SAM" id="Phobius"/>
    </source>
</evidence>
<dbReference type="AlphaFoldDB" id="A0A1F4U3M9"/>
<evidence type="ECO:0008006" key="4">
    <source>
        <dbReference type="Google" id="ProtNLM"/>
    </source>
</evidence>
<accession>A0A1F4U3M9</accession>
<dbReference type="Proteomes" id="UP000177025">
    <property type="component" value="Unassembled WGS sequence"/>
</dbReference>
<comment type="caution">
    <text evidence="2">The sequence shown here is derived from an EMBL/GenBank/DDBJ whole genome shotgun (WGS) entry which is preliminary data.</text>
</comment>
<evidence type="ECO:0000313" key="2">
    <source>
        <dbReference type="EMBL" id="OGC38893.1"/>
    </source>
</evidence>
<gene>
    <name evidence="2" type="ORF">A2Y85_01670</name>
</gene>
<feature type="transmembrane region" description="Helical" evidence="1">
    <location>
        <begin position="6"/>
        <end position="23"/>
    </location>
</feature>
<protein>
    <recommendedName>
        <fullName evidence="4">CNNM transmembrane domain-containing protein</fullName>
    </recommendedName>
</protein>
<keyword evidence="1" id="KW-1133">Transmembrane helix</keyword>